<gene>
    <name evidence="1" type="ORF">EYB53_019775</name>
</gene>
<accession>A0ABS4DEW1</accession>
<evidence type="ECO:0000313" key="1">
    <source>
        <dbReference type="EMBL" id="MBP1467966.1"/>
    </source>
</evidence>
<dbReference type="RefSeq" id="WP_135480230.1">
    <property type="nucleotide sequence ID" value="NZ_SIJK02000049.1"/>
</dbReference>
<evidence type="ECO:0000313" key="2">
    <source>
        <dbReference type="Proteomes" id="UP001193081"/>
    </source>
</evidence>
<dbReference type="EMBL" id="SIJK02000049">
    <property type="protein sequence ID" value="MBP1467966.1"/>
    <property type="molecule type" value="Genomic_DNA"/>
</dbReference>
<protein>
    <submittedName>
        <fullName evidence="1">Uncharacterized protein</fullName>
    </submittedName>
</protein>
<name>A0ABS4DEW1_9CHLR</name>
<sequence length="73" mass="8077">MNTPNTTKLYEIHLKGHLGQTTLVWFEGFTVAYSPAGETILRGPLVDQAALDGMLQRICDLGLSLTQFRQLDA</sequence>
<keyword evidence="2" id="KW-1185">Reference proteome</keyword>
<organism evidence="1 2">
    <name type="scientific">Candidatus Chloroploca mongolica</name>
    <dbReference type="NCBI Taxonomy" id="2528176"/>
    <lineage>
        <taxon>Bacteria</taxon>
        <taxon>Bacillati</taxon>
        <taxon>Chloroflexota</taxon>
        <taxon>Chloroflexia</taxon>
        <taxon>Chloroflexales</taxon>
        <taxon>Chloroflexineae</taxon>
        <taxon>Oscillochloridaceae</taxon>
        <taxon>Candidatus Chloroploca</taxon>
    </lineage>
</organism>
<reference evidence="1 2" key="1">
    <citation type="submission" date="2021-03" db="EMBL/GenBank/DDBJ databases">
        <authorList>
            <person name="Grouzdev D.S."/>
        </authorList>
    </citation>
    <scope>NUCLEOTIDE SEQUENCE [LARGE SCALE GENOMIC DNA]</scope>
    <source>
        <strain evidence="1 2">M50-1</strain>
    </source>
</reference>
<dbReference type="Proteomes" id="UP001193081">
    <property type="component" value="Unassembled WGS sequence"/>
</dbReference>
<comment type="caution">
    <text evidence="1">The sequence shown here is derived from an EMBL/GenBank/DDBJ whole genome shotgun (WGS) entry which is preliminary data.</text>
</comment>
<proteinExistence type="predicted"/>